<comment type="caution">
    <text evidence="1">The sequence shown here is derived from an EMBL/GenBank/DDBJ whole genome shotgun (WGS) entry which is preliminary data.</text>
</comment>
<dbReference type="AlphaFoldDB" id="A0A8J3QGM2"/>
<dbReference type="EMBL" id="BONY01000074">
    <property type="protein sequence ID" value="GIH09707.1"/>
    <property type="molecule type" value="Genomic_DNA"/>
</dbReference>
<organism evidence="1 2">
    <name type="scientific">Rhizocola hellebori</name>
    <dbReference type="NCBI Taxonomy" id="1392758"/>
    <lineage>
        <taxon>Bacteria</taxon>
        <taxon>Bacillati</taxon>
        <taxon>Actinomycetota</taxon>
        <taxon>Actinomycetes</taxon>
        <taxon>Micromonosporales</taxon>
        <taxon>Micromonosporaceae</taxon>
        <taxon>Rhizocola</taxon>
    </lineage>
</organism>
<sequence length="210" mass="22089">MEAGHAALVLGRDQTGAAVSMQLFRPQPTVVTLVGGWWAARILLFRCLGLGVQVAVRAAGGLANTAQWTELDAAAGATGQRVWPMPGDVLSWQPTEVTRLLLHLYDTGPAGPPVQPSLGSWQTQLTVLPQATAAGAWAIAGADVVLAQRMEWEEAVVLANALGLGEPTVALLTSLESDMVAVCARGMNTYAWLAPTSVERRLFGNNPGAR</sequence>
<dbReference type="Proteomes" id="UP000612899">
    <property type="component" value="Unassembled WGS sequence"/>
</dbReference>
<keyword evidence="2" id="KW-1185">Reference proteome</keyword>
<evidence type="ECO:0000313" key="2">
    <source>
        <dbReference type="Proteomes" id="UP000612899"/>
    </source>
</evidence>
<evidence type="ECO:0000313" key="1">
    <source>
        <dbReference type="EMBL" id="GIH09707.1"/>
    </source>
</evidence>
<reference evidence="1" key="1">
    <citation type="submission" date="2021-01" db="EMBL/GenBank/DDBJ databases">
        <title>Whole genome shotgun sequence of Rhizocola hellebori NBRC 109834.</title>
        <authorList>
            <person name="Komaki H."/>
            <person name="Tamura T."/>
        </authorList>
    </citation>
    <scope>NUCLEOTIDE SEQUENCE</scope>
    <source>
        <strain evidence="1">NBRC 109834</strain>
    </source>
</reference>
<gene>
    <name evidence="1" type="ORF">Rhe02_77740</name>
</gene>
<proteinExistence type="predicted"/>
<accession>A0A8J3QGM2</accession>
<protein>
    <submittedName>
        <fullName evidence="1">Uncharacterized protein</fullName>
    </submittedName>
</protein>
<name>A0A8J3QGM2_9ACTN</name>